<reference evidence="3" key="2">
    <citation type="journal article" date="2023" name="IMA Fungus">
        <title>Comparative genomic study of the Penicillium genus elucidates a diverse pangenome and 15 lateral gene transfer events.</title>
        <authorList>
            <person name="Petersen C."/>
            <person name="Sorensen T."/>
            <person name="Nielsen M.R."/>
            <person name="Sondergaard T.E."/>
            <person name="Sorensen J.L."/>
            <person name="Fitzpatrick D.A."/>
            <person name="Frisvad J.C."/>
            <person name="Nielsen K.L."/>
        </authorList>
    </citation>
    <scope>NUCLEOTIDE SEQUENCE</scope>
    <source>
        <strain evidence="3">IBT 15544</strain>
    </source>
</reference>
<accession>A0A9W9SZP9</accession>
<evidence type="ECO:0000256" key="1">
    <source>
        <dbReference type="SAM" id="MobiDB-lite"/>
    </source>
</evidence>
<reference evidence="3" key="1">
    <citation type="submission" date="2022-12" db="EMBL/GenBank/DDBJ databases">
        <authorList>
            <person name="Petersen C."/>
        </authorList>
    </citation>
    <scope>NUCLEOTIDE SEQUENCE</scope>
    <source>
        <strain evidence="3">IBT 15544</strain>
    </source>
</reference>
<keyword evidence="4" id="KW-1185">Reference proteome</keyword>
<dbReference type="GeneID" id="83179083"/>
<proteinExistence type="predicted"/>
<dbReference type="AlphaFoldDB" id="A0A9W9SZP9"/>
<dbReference type="SUPFAM" id="SSF51905">
    <property type="entry name" value="FAD/NAD(P)-binding domain"/>
    <property type="match status" value="1"/>
</dbReference>
<evidence type="ECO:0000313" key="4">
    <source>
        <dbReference type="Proteomes" id="UP001150904"/>
    </source>
</evidence>
<evidence type="ECO:0000259" key="2">
    <source>
        <dbReference type="Pfam" id="PF01266"/>
    </source>
</evidence>
<evidence type="ECO:0000313" key="3">
    <source>
        <dbReference type="EMBL" id="KAJ5203841.1"/>
    </source>
</evidence>
<name>A0A9W9SZP9_9EURO</name>
<dbReference type="RefSeq" id="XP_058308320.1">
    <property type="nucleotide sequence ID" value="XM_058451782.1"/>
</dbReference>
<feature type="domain" description="FAD dependent oxidoreductase" evidence="2">
    <location>
        <begin position="44"/>
        <end position="443"/>
    </location>
</feature>
<sequence>MNIQVSEPAAGFPVENPTESYWQTPPLPISDHRTTPHLPPTAEYCIVGSGITGASIAYKLLNANPSAQILMLEGRTACSGATGRNGGHCRAGRYLSFADNLAKWGAEEAWKLEALERATVRNVVQLARDLDIPCDLVASETADVFMDPVQWEAALANMKAREDALAELTSASMPEESAHDDSIRHEYKIWYAEEAREKLLFPKALGAIAFQSYTLSPYKLVCSLLEHAVQRGMNLQTNTMVTSIDCLPASAPASQRRWTICTARGNIQANNVILATNAYTGALYSPLASFIIPTRGQIAVVRPGSNISGSPVLSRSCGLADVVASPYYHSRAPGLSGEGDIVMGGGRTVAPGREQPVFDDSTIHPLVSKYLTTQLAIYFGADTWGSNPVDPVVQEWTGIMGYTRDTEPIVGQAPRREGLWICAGFHGHGMALAFQCAEATVQMLMGQSDDVEKWLPQSYKLGRVPGTGFE</sequence>
<dbReference type="Gene3D" id="3.50.50.60">
    <property type="entry name" value="FAD/NAD(P)-binding domain"/>
    <property type="match status" value="1"/>
</dbReference>
<dbReference type="Gene3D" id="3.30.9.10">
    <property type="entry name" value="D-Amino Acid Oxidase, subunit A, domain 2"/>
    <property type="match status" value="1"/>
</dbReference>
<dbReference type="Proteomes" id="UP001150904">
    <property type="component" value="Unassembled WGS sequence"/>
</dbReference>
<dbReference type="EMBL" id="JAPQKR010000012">
    <property type="protein sequence ID" value="KAJ5203841.1"/>
    <property type="molecule type" value="Genomic_DNA"/>
</dbReference>
<protein>
    <recommendedName>
        <fullName evidence="2">FAD dependent oxidoreductase domain-containing protein</fullName>
    </recommendedName>
</protein>
<dbReference type="PANTHER" id="PTHR13847:SF284">
    <property type="entry name" value="FAD DEPENDENT OXIDOREDUCTASE DOMAIN-CONTAINING PROTEIN"/>
    <property type="match status" value="1"/>
</dbReference>
<dbReference type="OrthoDB" id="429143at2759"/>
<organism evidence="3 4">
    <name type="scientific">Penicillium cinerascens</name>
    <dbReference type="NCBI Taxonomy" id="70096"/>
    <lineage>
        <taxon>Eukaryota</taxon>
        <taxon>Fungi</taxon>
        <taxon>Dikarya</taxon>
        <taxon>Ascomycota</taxon>
        <taxon>Pezizomycotina</taxon>
        <taxon>Eurotiomycetes</taxon>
        <taxon>Eurotiomycetidae</taxon>
        <taxon>Eurotiales</taxon>
        <taxon>Aspergillaceae</taxon>
        <taxon>Penicillium</taxon>
    </lineage>
</organism>
<feature type="region of interest" description="Disordered" evidence="1">
    <location>
        <begin position="1"/>
        <end position="23"/>
    </location>
</feature>
<dbReference type="InterPro" id="IPR036188">
    <property type="entry name" value="FAD/NAD-bd_sf"/>
</dbReference>
<dbReference type="Pfam" id="PF01266">
    <property type="entry name" value="DAO"/>
    <property type="match status" value="1"/>
</dbReference>
<dbReference type="InterPro" id="IPR006076">
    <property type="entry name" value="FAD-dep_OxRdtase"/>
</dbReference>
<dbReference type="GO" id="GO:0005737">
    <property type="term" value="C:cytoplasm"/>
    <property type="evidence" value="ECO:0007669"/>
    <property type="project" value="TreeGrafter"/>
</dbReference>
<dbReference type="PANTHER" id="PTHR13847">
    <property type="entry name" value="SARCOSINE DEHYDROGENASE-RELATED"/>
    <property type="match status" value="1"/>
</dbReference>
<gene>
    <name evidence="3" type="ORF">N7498_004720</name>
</gene>
<comment type="caution">
    <text evidence="3">The sequence shown here is derived from an EMBL/GenBank/DDBJ whole genome shotgun (WGS) entry which is preliminary data.</text>
</comment>